<dbReference type="InterPro" id="IPR049730">
    <property type="entry name" value="SNF2/RAD54-like_C"/>
</dbReference>
<feature type="coiled-coil region" evidence="5">
    <location>
        <begin position="971"/>
        <end position="1005"/>
    </location>
</feature>
<evidence type="ECO:0000256" key="1">
    <source>
        <dbReference type="ARBA" id="ARBA00022741"/>
    </source>
</evidence>
<dbReference type="SMART" id="SM00487">
    <property type="entry name" value="DEXDc"/>
    <property type="match status" value="1"/>
</dbReference>
<evidence type="ECO:0000256" key="2">
    <source>
        <dbReference type="ARBA" id="ARBA00022801"/>
    </source>
</evidence>
<dbReference type="InterPro" id="IPR024975">
    <property type="entry name" value="NOV_C"/>
</dbReference>
<proteinExistence type="predicted"/>
<evidence type="ECO:0000256" key="3">
    <source>
        <dbReference type="ARBA" id="ARBA00022806"/>
    </source>
</evidence>
<dbReference type="Gene3D" id="3.40.50.10810">
    <property type="entry name" value="Tandem AAA-ATPase domain"/>
    <property type="match status" value="1"/>
</dbReference>
<organism evidence="8 9">
    <name type="scientific">Sumerlaea chitinivorans</name>
    <dbReference type="NCBI Taxonomy" id="2250252"/>
    <lineage>
        <taxon>Bacteria</taxon>
        <taxon>Candidatus Sumerlaeota</taxon>
        <taxon>Candidatus Sumerlaeia</taxon>
        <taxon>Candidatus Sumerlaeales</taxon>
        <taxon>Candidatus Sumerlaeaceae</taxon>
        <taxon>Candidatus Sumerlaea</taxon>
    </lineage>
</organism>
<dbReference type="PROSITE" id="PS51192">
    <property type="entry name" value="HELICASE_ATP_BIND_1"/>
    <property type="match status" value="1"/>
</dbReference>
<dbReference type="Gene3D" id="3.40.50.300">
    <property type="entry name" value="P-loop containing nucleotide triphosphate hydrolases"/>
    <property type="match status" value="1"/>
</dbReference>
<dbReference type="InterPro" id="IPR001650">
    <property type="entry name" value="Helicase_C-like"/>
</dbReference>
<dbReference type="GO" id="GO:0004386">
    <property type="term" value="F:helicase activity"/>
    <property type="evidence" value="ECO:0007669"/>
    <property type="project" value="UniProtKB-KW"/>
</dbReference>
<dbReference type="SMART" id="SM00490">
    <property type="entry name" value="HELICc"/>
    <property type="match status" value="1"/>
</dbReference>
<dbReference type="AlphaFoldDB" id="A0A2Z4Y9F6"/>
<dbReference type="Pfam" id="PF13020">
    <property type="entry name" value="NOV_C"/>
    <property type="match status" value="1"/>
</dbReference>
<reference evidence="8 9" key="1">
    <citation type="submission" date="2018-05" db="EMBL/GenBank/DDBJ databases">
        <title>A metagenomic window into the 2 km-deep terrestrial subsurface aquifer revealed taxonomically and functionally diverse microbial community comprising novel uncultured bacterial lineages.</title>
        <authorList>
            <person name="Kadnikov V.V."/>
            <person name="Mardanov A.V."/>
            <person name="Beletsky A.V."/>
            <person name="Banks D."/>
            <person name="Pimenov N.V."/>
            <person name="Frank Y.A."/>
            <person name="Karnachuk O.V."/>
            <person name="Ravin N.V."/>
        </authorList>
    </citation>
    <scope>NUCLEOTIDE SEQUENCE [LARGE SCALE GENOMIC DNA]</scope>
    <source>
        <strain evidence="8">BY</strain>
    </source>
</reference>
<dbReference type="InterPro" id="IPR057342">
    <property type="entry name" value="DEXDc_RapA"/>
</dbReference>
<evidence type="ECO:0000313" key="9">
    <source>
        <dbReference type="Proteomes" id="UP000262583"/>
    </source>
</evidence>
<dbReference type="InterPro" id="IPR014001">
    <property type="entry name" value="Helicase_ATP-bd"/>
</dbReference>
<dbReference type="InterPro" id="IPR000330">
    <property type="entry name" value="SNF2_N"/>
</dbReference>
<accession>A0A2Z4Y9F6</accession>
<dbReference type="CDD" id="cd18011">
    <property type="entry name" value="DEXDc_RapA"/>
    <property type="match status" value="1"/>
</dbReference>
<dbReference type="CDD" id="cd18793">
    <property type="entry name" value="SF2_C_SNF"/>
    <property type="match status" value="1"/>
</dbReference>
<gene>
    <name evidence="8" type="ORF">BRCON_2248</name>
</gene>
<sequence>MSGIPLGSKIGKRLRMAGHFDVPVVLEEVRPLGSGDSISYACRVRLPDGRLEETTLSADEAEALDRAPAEDLAGDGGLVDAEKLRLLIESARIRLAYAHDPQFAVSLSGIRTLPHQIEAVYQVMLPQPRLRFLLADDPGAGKTIMAGLLIKELKLREAIERILILCPAPLTIQWQDELLRWFGESFDIVFSAVDQQQLTNPWERSSQIIASMDYAKQEGVRERVWAQSWDLVIIDEAHKCSARTESMGENREPKVARTKRYELAQRLTAQANHVLLLTATPHHGDEDKFAHFLRLIDPDLFPEPHRLAQQAAEIRRKIFQLGKNSPWCLRRLKEDLRDANGRRLFPDRHAKTVTFTLSAEEYALYKRVTAYINEFIPQQSGRKRTSAALTRTVLQRRLVSSTCAIHESLKRRLQKLEELVKELEALPRDKQAKRLATLMGYYSDGEQDEDDLDEALRDQLVSEYTAAEQLDALRREIVALRDVVEQAREVREHAKDSKLAALRECLTEAQFADLKDGRGKLIIFTEHRDTLTYVRHHLERWGYTTCEIHGGMNPHERKRAQETFRTGAQICVATEAAGEGINLQFCHLMINYDMPWNPTRLEQRLGRIHRIGQLRDVYVFNFVATSSERGEPIVEGRILSRLLEKLDQMNEALEGRVFDVIGEVLSLNDVNLPEMLREAAYDPRRLDEYLDQIDRMDPAKLKQYEEATGIALARSHVDFSAFQRRNLEVEERRLMPRYVEAQFLAAAKEVGLQVKPRADGLWRVEHVLEELRSERLQSVLRLGKPERNYSKITFHKEHLEQDAHVDAVLVGPGHPLYAAVDEKLHSRLGALKGGVAVFIDPFCGEPYYLHFFEISIRGMDTKQREQQLYGEVVAVREAQGQYEILPSDVLLNFAAHPDTPLQINMAAVLEGRAKAGDYVRSTYQLECRRRCQSERERYARICRDYLEKSFNVRIARAQEQHMRLAAEALRKPEFQRAAEEAKKRVAELERQREERLEGLNRLQIARPGPVLPLGTAVVLAPEKDLTCQLADLAEDLDPDLRRKSELAAEDFVVKALLAEGFPPERIERVGHLNLGFDIRAHRVVDETMWEMLVKRIEVKGRRRSQPVRLTTNEWYKAAQLADSYWLYVVWDPLGPKPELVRIQNPATRLDHAKREIVATRFYEIPAEAVEDAAGRQP</sequence>
<dbReference type="InterPro" id="IPR027417">
    <property type="entry name" value="P-loop_NTPase"/>
</dbReference>
<dbReference type="GO" id="GO:0016787">
    <property type="term" value="F:hydrolase activity"/>
    <property type="evidence" value="ECO:0007669"/>
    <property type="project" value="UniProtKB-KW"/>
</dbReference>
<keyword evidence="2" id="KW-0378">Hydrolase</keyword>
<dbReference type="Proteomes" id="UP000262583">
    <property type="component" value="Chromosome"/>
</dbReference>
<dbReference type="Pfam" id="PF00176">
    <property type="entry name" value="SNF2-rel_dom"/>
    <property type="match status" value="1"/>
</dbReference>
<evidence type="ECO:0000256" key="4">
    <source>
        <dbReference type="ARBA" id="ARBA00022840"/>
    </source>
</evidence>
<feature type="domain" description="Helicase C-terminal" evidence="7">
    <location>
        <begin position="513"/>
        <end position="661"/>
    </location>
</feature>
<dbReference type="Pfam" id="PF00271">
    <property type="entry name" value="Helicase_C"/>
    <property type="match status" value="1"/>
</dbReference>
<evidence type="ECO:0000256" key="5">
    <source>
        <dbReference type="SAM" id="Coils"/>
    </source>
</evidence>
<dbReference type="PROSITE" id="PS51194">
    <property type="entry name" value="HELICASE_CTER"/>
    <property type="match status" value="1"/>
</dbReference>
<feature type="domain" description="Helicase ATP-binding" evidence="6">
    <location>
        <begin position="123"/>
        <end position="299"/>
    </location>
</feature>
<name>A0A2Z4Y9F6_SUMC1</name>
<keyword evidence="1" id="KW-0547">Nucleotide-binding</keyword>
<dbReference type="PANTHER" id="PTHR10799">
    <property type="entry name" value="SNF2/RAD54 HELICASE FAMILY"/>
    <property type="match status" value="1"/>
</dbReference>
<evidence type="ECO:0000313" key="8">
    <source>
        <dbReference type="EMBL" id="AXA37025.1"/>
    </source>
</evidence>
<dbReference type="KEGG" id="schv:BRCON_2248"/>
<keyword evidence="5" id="KW-0175">Coiled coil</keyword>
<dbReference type="InterPro" id="IPR038718">
    <property type="entry name" value="SNF2-like_sf"/>
</dbReference>
<keyword evidence="4" id="KW-0067">ATP-binding</keyword>
<protein>
    <submittedName>
        <fullName evidence="8">Helicase (Snf2/Rad54 family)</fullName>
    </submittedName>
</protein>
<dbReference type="SUPFAM" id="SSF52540">
    <property type="entry name" value="P-loop containing nucleoside triphosphate hydrolases"/>
    <property type="match status" value="2"/>
</dbReference>
<evidence type="ECO:0000259" key="7">
    <source>
        <dbReference type="PROSITE" id="PS51194"/>
    </source>
</evidence>
<evidence type="ECO:0000259" key="6">
    <source>
        <dbReference type="PROSITE" id="PS51192"/>
    </source>
</evidence>
<keyword evidence="3 8" id="KW-0347">Helicase</keyword>
<dbReference type="EMBL" id="CP030759">
    <property type="protein sequence ID" value="AXA37025.1"/>
    <property type="molecule type" value="Genomic_DNA"/>
</dbReference>
<dbReference type="GO" id="GO:0005524">
    <property type="term" value="F:ATP binding"/>
    <property type="evidence" value="ECO:0007669"/>
    <property type="project" value="UniProtKB-KW"/>
</dbReference>